<accession>A0A1L9PSZ8</accession>
<organism evidence="1 2">
    <name type="scientific">Aspergillus versicolor CBS 583.65</name>
    <dbReference type="NCBI Taxonomy" id="1036611"/>
    <lineage>
        <taxon>Eukaryota</taxon>
        <taxon>Fungi</taxon>
        <taxon>Dikarya</taxon>
        <taxon>Ascomycota</taxon>
        <taxon>Pezizomycotina</taxon>
        <taxon>Eurotiomycetes</taxon>
        <taxon>Eurotiomycetidae</taxon>
        <taxon>Eurotiales</taxon>
        <taxon>Aspergillaceae</taxon>
        <taxon>Aspergillus</taxon>
        <taxon>Aspergillus subgen. Nidulantes</taxon>
    </lineage>
</organism>
<dbReference type="VEuPathDB" id="FungiDB:ASPVEDRAFT_44192"/>
<protein>
    <submittedName>
        <fullName evidence="1">Uncharacterized protein</fullName>
    </submittedName>
</protein>
<dbReference type="InterPro" id="IPR038882">
    <property type="entry name" value="Rcf3"/>
</dbReference>
<dbReference type="PANTHER" id="PTHR39153:SF1">
    <property type="entry name" value="AGR244WP"/>
    <property type="match status" value="1"/>
</dbReference>
<evidence type="ECO:0000313" key="2">
    <source>
        <dbReference type="Proteomes" id="UP000184073"/>
    </source>
</evidence>
<sequence length="156" mass="17792">MPPPSSQKADIEPPDEITSEAVRGFLTGAFRFGSVSILAHMIMILPHPFKFASSSTAGPPQHTQEQAQPRPSRFSKEFIQSRLFYRPLEGFSEWLSPTARIYRGLTPQFKVFLQVAAMTLGGCVWAEHRVNDYIKTLRKVKRAERLQAQREARYLE</sequence>
<dbReference type="PANTHER" id="PTHR39153">
    <property type="entry name" value="AGR244WP"/>
    <property type="match status" value="1"/>
</dbReference>
<dbReference type="GeneID" id="63728509"/>
<proteinExistence type="predicted"/>
<dbReference type="OrthoDB" id="3979469at2759"/>
<reference evidence="2" key="1">
    <citation type="journal article" date="2017" name="Genome Biol.">
        <title>Comparative genomics reveals high biological diversity and specific adaptations in the industrially and medically important fungal genus Aspergillus.</title>
        <authorList>
            <person name="de Vries R.P."/>
            <person name="Riley R."/>
            <person name="Wiebenga A."/>
            <person name="Aguilar-Osorio G."/>
            <person name="Amillis S."/>
            <person name="Uchima C.A."/>
            <person name="Anderluh G."/>
            <person name="Asadollahi M."/>
            <person name="Askin M."/>
            <person name="Barry K."/>
            <person name="Battaglia E."/>
            <person name="Bayram O."/>
            <person name="Benocci T."/>
            <person name="Braus-Stromeyer S.A."/>
            <person name="Caldana C."/>
            <person name="Canovas D."/>
            <person name="Cerqueira G.C."/>
            <person name="Chen F."/>
            <person name="Chen W."/>
            <person name="Choi C."/>
            <person name="Clum A."/>
            <person name="Dos Santos R.A."/>
            <person name="Damasio A.R."/>
            <person name="Diallinas G."/>
            <person name="Emri T."/>
            <person name="Fekete E."/>
            <person name="Flipphi M."/>
            <person name="Freyberg S."/>
            <person name="Gallo A."/>
            <person name="Gournas C."/>
            <person name="Habgood R."/>
            <person name="Hainaut M."/>
            <person name="Harispe M.L."/>
            <person name="Henrissat B."/>
            <person name="Hilden K.S."/>
            <person name="Hope R."/>
            <person name="Hossain A."/>
            <person name="Karabika E."/>
            <person name="Karaffa L."/>
            <person name="Karanyi Z."/>
            <person name="Krasevec N."/>
            <person name="Kuo A."/>
            <person name="Kusch H."/>
            <person name="LaButti K."/>
            <person name="Lagendijk E.L."/>
            <person name="Lapidus A."/>
            <person name="Levasseur A."/>
            <person name="Lindquist E."/>
            <person name="Lipzen A."/>
            <person name="Logrieco A.F."/>
            <person name="MacCabe A."/>
            <person name="Maekelae M.R."/>
            <person name="Malavazi I."/>
            <person name="Melin P."/>
            <person name="Meyer V."/>
            <person name="Mielnichuk N."/>
            <person name="Miskei M."/>
            <person name="Molnar A.P."/>
            <person name="Mule G."/>
            <person name="Ngan C.Y."/>
            <person name="Orejas M."/>
            <person name="Orosz E."/>
            <person name="Ouedraogo J.P."/>
            <person name="Overkamp K.M."/>
            <person name="Park H.-S."/>
            <person name="Perrone G."/>
            <person name="Piumi F."/>
            <person name="Punt P.J."/>
            <person name="Ram A.F."/>
            <person name="Ramon A."/>
            <person name="Rauscher S."/>
            <person name="Record E."/>
            <person name="Riano-Pachon D.M."/>
            <person name="Robert V."/>
            <person name="Roehrig J."/>
            <person name="Ruller R."/>
            <person name="Salamov A."/>
            <person name="Salih N.S."/>
            <person name="Samson R.A."/>
            <person name="Sandor E."/>
            <person name="Sanguinetti M."/>
            <person name="Schuetze T."/>
            <person name="Sepcic K."/>
            <person name="Shelest E."/>
            <person name="Sherlock G."/>
            <person name="Sophianopoulou V."/>
            <person name="Squina F.M."/>
            <person name="Sun H."/>
            <person name="Susca A."/>
            <person name="Todd R.B."/>
            <person name="Tsang A."/>
            <person name="Unkles S.E."/>
            <person name="van de Wiele N."/>
            <person name="van Rossen-Uffink D."/>
            <person name="Oliveira J.V."/>
            <person name="Vesth T.C."/>
            <person name="Visser J."/>
            <person name="Yu J.-H."/>
            <person name="Zhou M."/>
            <person name="Andersen M.R."/>
            <person name="Archer D.B."/>
            <person name="Baker S.E."/>
            <person name="Benoit I."/>
            <person name="Brakhage A.A."/>
            <person name="Braus G.H."/>
            <person name="Fischer R."/>
            <person name="Frisvad J.C."/>
            <person name="Goldman G.H."/>
            <person name="Houbraken J."/>
            <person name="Oakley B."/>
            <person name="Pocsi I."/>
            <person name="Scazzocchio C."/>
            <person name="Seiboth B."/>
            <person name="vanKuyk P.A."/>
            <person name="Wortman J."/>
            <person name="Dyer P.S."/>
            <person name="Grigoriev I.V."/>
        </authorList>
    </citation>
    <scope>NUCLEOTIDE SEQUENCE [LARGE SCALE GENOMIC DNA]</scope>
    <source>
        <strain evidence="2">CBS 583.65</strain>
    </source>
</reference>
<evidence type="ECO:0000313" key="1">
    <source>
        <dbReference type="EMBL" id="OJJ04654.1"/>
    </source>
</evidence>
<dbReference type="RefSeq" id="XP_040670416.1">
    <property type="nucleotide sequence ID" value="XM_040812998.1"/>
</dbReference>
<keyword evidence="2" id="KW-1185">Reference proteome</keyword>
<gene>
    <name evidence="1" type="ORF">ASPVEDRAFT_44192</name>
</gene>
<dbReference type="STRING" id="1036611.A0A1L9PSZ8"/>
<name>A0A1L9PSZ8_ASPVE</name>
<dbReference type="AlphaFoldDB" id="A0A1L9PSZ8"/>
<dbReference type="Proteomes" id="UP000184073">
    <property type="component" value="Unassembled WGS sequence"/>
</dbReference>
<dbReference type="EMBL" id="KV878132">
    <property type="protein sequence ID" value="OJJ04654.1"/>
    <property type="molecule type" value="Genomic_DNA"/>
</dbReference>